<dbReference type="RefSeq" id="WP_016426419.1">
    <property type="nucleotide sequence ID" value="NZ_CABKRV010000002.1"/>
</dbReference>
<reference evidence="2 5" key="1">
    <citation type="submission" date="2018-01" db="EMBL/GenBank/DDBJ databases">
        <title>Complete genome sequence of Staphylococcus Scheliferi isolated from human.</title>
        <authorList>
            <person name="Abouelkhair M.A."/>
            <person name="Bemis D.A."/>
            <person name="Kania S.A."/>
        </authorList>
    </citation>
    <scope>NUCLEOTIDE SEQUENCE [LARGE SCALE GENOMIC DNA]</scope>
    <source>
        <strain evidence="2 5">ATCC 43808</strain>
    </source>
</reference>
<name>A0A7Z7VWL2_STASC</name>
<evidence type="ECO:0000313" key="1">
    <source>
        <dbReference type="EMBL" id="CAD7359143.1"/>
    </source>
</evidence>
<dbReference type="PANTHER" id="PTHR33639">
    <property type="entry name" value="THIOL-DISULFIDE OXIDOREDUCTASE DCC"/>
    <property type="match status" value="1"/>
</dbReference>
<dbReference type="Pfam" id="PF04134">
    <property type="entry name" value="DCC1-like"/>
    <property type="match status" value="1"/>
</dbReference>
<dbReference type="InterPro" id="IPR052927">
    <property type="entry name" value="DCC_oxidoreductase"/>
</dbReference>
<proteinExistence type="predicted"/>
<sequence>MPIIYYDDHCVYCYNYAIWLIRNGLPRNYQFVPLKSKAGEALQKSRPEVLEYNSVVLQEGDDLTFQSTAIAKLIYTLDRYKWLAILLWLVPKPLRNLGYQLFANNRDKMWKTHWAKPTEYEQSFFIAKNKSI</sequence>
<dbReference type="GO" id="GO:0015035">
    <property type="term" value="F:protein-disulfide reductase activity"/>
    <property type="evidence" value="ECO:0007669"/>
    <property type="project" value="InterPro"/>
</dbReference>
<dbReference type="EMBL" id="UHEF01000001">
    <property type="protein sequence ID" value="SUM87704.1"/>
    <property type="molecule type" value="Genomic_DNA"/>
</dbReference>
<dbReference type="AlphaFoldDB" id="A0A7Z7VWL2"/>
<evidence type="ECO:0000313" key="5">
    <source>
        <dbReference type="Proteomes" id="UP000572988"/>
    </source>
</evidence>
<evidence type="ECO:0000313" key="2">
    <source>
        <dbReference type="EMBL" id="NHA35097.1"/>
    </source>
</evidence>
<protein>
    <submittedName>
        <fullName evidence="2">DUF393 domain-containing protein</fullName>
    </submittedName>
    <submittedName>
        <fullName evidence="3">Thiol-disulfide oxidoreductase</fullName>
    </submittedName>
</protein>
<dbReference type="PANTHER" id="PTHR33639:SF2">
    <property type="entry name" value="DUF393 DOMAIN-CONTAINING PROTEIN"/>
    <property type="match status" value="1"/>
</dbReference>
<dbReference type="EMBL" id="POVK01000056">
    <property type="protein sequence ID" value="NHA35097.1"/>
    <property type="molecule type" value="Genomic_DNA"/>
</dbReference>
<keyword evidence="5" id="KW-1185">Reference proteome</keyword>
<reference evidence="3" key="2">
    <citation type="submission" date="2018-06" db="EMBL/GenBank/DDBJ databases">
        <authorList>
            <consortium name="Pathogen Informatics"/>
            <person name="Doyle S."/>
        </authorList>
    </citation>
    <scope>NUCLEOTIDE SEQUENCE [LARGE SCALE GENOMIC DNA]</scope>
    <source>
        <strain evidence="3">NCTC12218</strain>
    </source>
</reference>
<organism evidence="3">
    <name type="scientific">Staphylococcus schleiferi</name>
    <dbReference type="NCBI Taxonomy" id="1295"/>
    <lineage>
        <taxon>Bacteria</taxon>
        <taxon>Bacillati</taxon>
        <taxon>Bacillota</taxon>
        <taxon>Bacilli</taxon>
        <taxon>Bacillales</taxon>
        <taxon>Staphylococcaceae</taxon>
        <taxon>Staphylococcus</taxon>
    </lineage>
</organism>
<gene>
    <name evidence="2" type="ORF">C1O36_11565</name>
    <name evidence="3" type="ORF">NCTC12218_00742</name>
</gene>
<dbReference type="InterPro" id="IPR007263">
    <property type="entry name" value="DCC1-like"/>
</dbReference>
<dbReference type="EMBL" id="LR962863">
    <property type="protein sequence ID" value="CAD7359143.1"/>
    <property type="molecule type" value="Genomic_DNA"/>
</dbReference>
<accession>A0A7Z7VWL2</accession>
<reference evidence="1 4" key="3">
    <citation type="submission" date="2020-11" db="EMBL/GenBank/DDBJ databases">
        <authorList>
            <consortium name="Pathogen Informatics"/>
        </authorList>
    </citation>
    <scope>NUCLEOTIDE SEQUENCE [LARGE SCALE GENOMIC DNA]</scope>
    <source>
        <strain evidence="1 4">NCTC12218</strain>
    </source>
</reference>
<evidence type="ECO:0000313" key="3">
    <source>
        <dbReference type="EMBL" id="SUM87704.1"/>
    </source>
</evidence>
<dbReference type="Proteomes" id="UP000572988">
    <property type="component" value="Unassembled WGS sequence"/>
</dbReference>
<dbReference type="GeneID" id="93789467"/>
<dbReference type="Proteomes" id="UP000264146">
    <property type="component" value="Chromosome"/>
</dbReference>
<evidence type="ECO:0000313" key="4">
    <source>
        <dbReference type="Proteomes" id="UP000264146"/>
    </source>
</evidence>